<proteinExistence type="predicted"/>
<dbReference type="InterPro" id="IPR016024">
    <property type="entry name" value="ARM-type_fold"/>
</dbReference>
<keyword evidence="2" id="KW-1185">Reference proteome</keyword>
<dbReference type="AlphaFoldDB" id="A0A0B2UIA8"/>
<evidence type="ECO:0000313" key="2">
    <source>
        <dbReference type="Proteomes" id="UP000031056"/>
    </source>
</evidence>
<dbReference type="OrthoDB" id="2188448at2759"/>
<accession>A0A0B2UIA8</accession>
<dbReference type="SUPFAM" id="SSF48371">
    <property type="entry name" value="ARM repeat"/>
    <property type="match status" value="1"/>
</dbReference>
<sequence>MQLQIPRINKTNYERILREIRQADDVQGVADDIRNVMLLMPHKSSIIASLMCELIKDSTELKNAIIVMLDGISKTTDICEMMSAVFTLKRLGVGWISCFSWIGQLPESFMVGEHEFEVCSKGLVDECNAKADAILGRVNKEDFEDTFCIMQIIRNFRFSVQECVMQLNVFNNHKQVVDSLLLLYSEGEDVLYLTMVVIELCKKQGFMKTFVNELCMMSHEVKDKECKRTIGEFKRIALPFIFEYFLYTNEESSVYASSSYVPLGCVEDIAVFKQAVNDEVRIEMERISGLKKVKRFFEEDINGGVNCLMNKISKEEFEAKVLNRDYSNGDVKDGVENKEFFFRNFCYLGSPSISHFLTYLEMYKSYFRLEADDQQLFIDVFLDVFKSSESFRRIVLEKMVLFGIVQKDVVDCRIEAMNI</sequence>
<dbReference type="RefSeq" id="XP_014563140.1">
    <property type="nucleotide sequence ID" value="XM_014707654.1"/>
</dbReference>
<dbReference type="EMBL" id="JOKQ01000009">
    <property type="protein sequence ID" value="KHN69098.1"/>
    <property type="molecule type" value="Genomic_DNA"/>
</dbReference>
<dbReference type="Proteomes" id="UP000031056">
    <property type="component" value="Unassembled WGS sequence"/>
</dbReference>
<dbReference type="HOGENOM" id="CLU_702136_0_0_1"/>
<dbReference type="Gene3D" id="1.25.40.180">
    <property type="match status" value="1"/>
</dbReference>
<dbReference type="VEuPathDB" id="MicrosporidiaDB:M896_090220"/>
<dbReference type="GeneID" id="26262236"/>
<organism evidence="1 2">
    <name type="scientific">Ordospora colligata OC4</name>
    <dbReference type="NCBI Taxonomy" id="1354746"/>
    <lineage>
        <taxon>Eukaryota</taxon>
        <taxon>Fungi</taxon>
        <taxon>Fungi incertae sedis</taxon>
        <taxon>Microsporidia</taxon>
        <taxon>Ordosporidae</taxon>
        <taxon>Ordospora</taxon>
    </lineage>
</organism>
<protein>
    <submittedName>
        <fullName evidence="1">Uncharacterized protein</fullName>
    </submittedName>
</protein>
<gene>
    <name evidence="1" type="ORF">M896_090220</name>
</gene>
<name>A0A0B2UIA8_9MICR</name>
<evidence type="ECO:0000313" key="1">
    <source>
        <dbReference type="EMBL" id="KHN69098.1"/>
    </source>
</evidence>
<reference evidence="1 2" key="1">
    <citation type="journal article" date="2014" name="MBio">
        <title>The Ordospora colligata genome; evolution of extreme reduction in microsporidia and host-to-parasite horizontal gene transfer.</title>
        <authorList>
            <person name="Pombert J.-F."/>
            <person name="Haag K.L."/>
            <person name="Beidas S."/>
            <person name="Ebert D."/>
            <person name="Keeling P.J."/>
        </authorList>
    </citation>
    <scope>NUCLEOTIDE SEQUENCE [LARGE SCALE GENOMIC DNA]</scope>
    <source>
        <strain evidence="1 2">OC4</strain>
    </source>
</reference>
<dbReference type="InParanoid" id="A0A0B2UIA8"/>
<comment type="caution">
    <text evidence="1">The sequence shown here is derived from an EMBL/GenBank/DDBJ whole genome shotgun (WGS) entry which is preliminary data.</text>
</comment>